<keyword evidence="2" id="KW-0472">Membrane</keyword>
<feature type="transmembrane region" description="Helical" evidence="2">
    <location>
        <begin position="20"/>
        <end position="43"/>
    </location>
</feature>
<evidence type="ECO:0000256" key="1">
    <source>
        <dbReference type="SAM" id="MobiDB-lite"/>
    </source>
</evidence>
<sequence length="597" mass="68069">FAVLLLFVIMIYMIVMDPTPISATVCILLIILSGVYTFILAIGLVGNAAGNNLHLILMALFSLLGLLFFAMAGIFLIYKGYLQLIVIIAITLCLLTALFFLLDITMVLTFWKKRYSICEQCCSNNMTELILRKAAELKAPQITRRDITTSLSDIRVPRELEGIVMPDHCYRKIGYSRRREYIDCPTCVPSLYNLGIAQIQTESKKMSVMECQTPKRIMKETPIQTLSKCEFCHQHIQLPITVGAHVPSTHCLQHPQWNYPTVVQFLRGDTSGSCCPKCKCAEDKIKQLQQQSQQLKYTRSLMSKVKSPHKMSETQQITSKSIVISYRINYPKSSPCMTFRFSYKQKMAAIEMKKGIREDIDQKIAGKTKIKLAKTKESDIFEKILGHENIKERHKDSMKGSEEKTIRGKKIERSKGGGEHSARINQEFRGVMEQESPNLKESSIDIMLSTPLSSRTKSRTLLHLKSNKVDPITDANVFVINEDCSPERMASRTILDNQNIQGSLTPTSDNSSYYIVFKDRKGRHFCEFCAPLKSRKVNDPFPLRLNTHHSFAATQLKKQNFPENKFEHLEYKNFVISLILKCNFDVITDYGGIKCNF</sequence>
<protein>
    <submittedName>
        <fullName evidence="3">Uncharacterized protein</fullName>
    </submittedName>
</protein>
<keyword evidence="2" id="KW-0812">Transmembrane</keyword>
<name>A0A195FX19_9HYME</name>
<feature type="non-terminal residue" evidence="3">
    <location>
        <position position="1"/>
    </location>
</feature>
<accession>A0A195FX19</accession>
<gene>
    <name evidence="3" type="ORF">ALC56_01092</name>
</gene>
<evidence type="ECO:0000313" key="3">
    <source>
        <dbReference type="EMBL" id="KYN44394.1"/>
    </source>
</evidence>
<evidence type="ECO:0000256" key="2">
    <source>
        <dbReference type="SAM" id="Phobius"/>
    </source>
</evidence>
<feature type="region of interest" description="Disordered" evidence="1">
    <location>
        <begin position="393"/>
        <end position="420"/>
    </location>
</feature>
<feature type="transmembrane region" description="Helical" evidence="2">
    <location>
        <begin position="84"/>
        <end position="111"/>
    </location>
</feature>
<dbReference type="AlphaFoldDB" id="A0A195FX19"/>
<keyword evidence="4" id="KW-1185">Reference proteome</keyword>
<dbReference type="EMBL" id="KQ981219">
    <property type="protein sequence ID" value="KYN44394.1"/>
    <property type="molecule type" value="Genomic_DNA"/>
</dbReference>
<reference evidence="3 4" key="1">
    <citation type="submission" date="2016-03" db="EMBL/GenBank/DDBJ databases">
        <title>Trachymyrmex septentrionalis WGS genome.</title>
        <authorList>
            <person name="Nygaard S."/>
            <person name="Hu H."/>
            <person name="Boomsma J."/>
            <person name="Zhang G."/>
        </authorList>
    </citation>
    <scope>NUCLEOTIDE SEQUENCE [LARGE SCALE GENOMIC DNA]</scope>
    <source>
        <strain evidence="3">Tsep2-gDNA-1</strain>
        <tissue evidence="3">Whole body</tissue>
    </source>
</reference>
<organism evidence="3 4">
    <name type="scientific">Trachymyrmex septentrionalis</name>
    <dbReference type="NCBI Taxonomy" id="34720"/>
    <lineage>
        <taxon>Eukaryota</taxon>
        <taxon>Metazoa</taxon>
        <taxon>Ecdysozoa</taxon>
        <taxon>Arthropoda</taxon>
        <taxon>Hexapoda</taxon>
        <taxon>Insecta</taxon>
        <taxon>Pterygota</taxon>
        <taxon>Neoptera</taxon>
        <taxon>Endopterygota</taxon>
        <taxon>Hymenoptera</taxon>
        <taxon>Apocrita</taxon>
        <taxon>Aculeata</taxon>
        <taxon>Formicoidea</taxon>
        <taxon>Formicidae</taxon>
        <taxon>Myrmicinae</taxon>
        <taxon>Trachymyrmex</taxon>
    </lineage>
</organism>
<proteinExistence type="predicted"/>
<dbReference type="Proteomes" id="UP000078541">
    <property type="component" value="Unassembled WGS sequence"/>
</dbReference>
<evidence type="ECO:0000313" key="4">
    <source>
        <dbReference type="Proteomes" id="UP000078541"/>
    </source>
</evidence>
<keyword evidence="2" id="KW-1133">Transmembrane helix</keyword>
<feature type="transmembrane region" description="Helical" evidence="2">
    <location>
        <begin position="55"/>
        <end position="78"/>
    </location>
</feature>